<sequence length="75" mass="8674">MLQQLLSITQTAERLRVRPDYVRELVRKKRLTFIHGEQLDAAQVEKLAKLMDKLRNNGIATLVQIVDDKGELESE</sequence>
<organism evidence="1 2">
    <name type="scientific">Cellvibrio zantedeschiae</name>
    <dbReference type="NCBI Taxonomy" id="1237077"/>
    <lineage>
        <taxon>Bacteria</taxon>
        <taxon>Pseudomonadati</taxon>
        <taxon>Pseudomonadota</taxon>
        <taxon>Gammaproteobacteria</taxon>
        <taxon>Cellvibrionales</taxon>
        <taxon>Cellvibrionaceae</taxon>
        <taxon>Cellvibrio</taxon>
    </lineage>
</organism>
<protein>
    <recommendedName>
        <fullName evidence="3">Helix-turn-helix domain-containing protein</fullName>
    </recommendedName>
</protein>
<dbReference type="RefSeq" id="WP_189421408.1">
    <property type="nucleotide sequence ID" value="NZ_BMYZ01000005.1"/>
</dbReference>
<comment type="caution">
    <text evidence="1">The sequence shown here is derived from an EMBL/GenBank/DDBJ whole genome shotgun (WGS) entry which is preliminary data.</text>
</comment>
<dbReference type="EMBL" id="BMYZ01000005">
    <property type="protein sequence ID" value="GGY88594.1"/>
    <property type="molecule type" value="Genomic_DNA"/>
</dbReference>
<gene>
    <name evidence="1" type="ORF">GCM10011613_37060</name>
</gene>
<keyword evidence="2" id="KW-1185">Reference proteome</keyword>
<evidence type="ECO:0000313" key="2">
    <source>
        <dbReference type="Proteomes" id="UP000619761"/>
    </source>
</evidence>
<evidence type="ECO:0000313" key="1">
    <source>
        <dbReference type="EMBL" id="GGY88594.1"/>
    </source>
</evidence>
<accession>A0ABQ3BDN6</accession>
<name>A0ABQ3BDN6_9GAMM</name>
<dbReference type="Proteomes" id="UP000619761">
    <property type="component" value="Unassembled WGS sequence"/>
</dbReference>
<evidence type="ECO:0008006" key="3">
    <source>
        <dbReference type="Google" id="ProtNLM"/>
    </source>
</evidence>
<proteinExistence type="predicted"/>
<reference evidence="2" key="1">
    <citation type="journal article" date="2019" name="Int. J. Syst. Evol. Microbiol.">
        <title>The Global Catalogue of Microorganisms (GCM) 10K type strain sequencing project: providing services to taxonomists for standard genome sequencing and annotation.</title>
        <authorList>
            <consortium name="The Broad Institute Genomics Platform"/>
            <consortium name="The Broad Institute Genome Sequencing Center for Infectious Disease"/>
            <person name="Wu L."/>
            <person name="Ma J."/>
        </authorList>
    </citation>
    <scope>NUCLEOTIDE SEQUENCE [LARGE SCALE GENOMIC DNA]</scope>
    <source>
        <strain evidence="2">KCTC 32239</strain>
    </source>
</reference>